<dbReference type="Proteomes" id="UP000268093">
    <property type="component" value="Unassembled WGS sequence"/>
</dbReference>
<dbReference type="PANTHER" id="PTHR36179:SF2">
    <property type="entry name" value="LUD DOMAIN-CONTAINING PROTEIN"/>
    <property type="match status" value="1"/>
</dbReference>
<evidence type="ECO:0000313" key="4">
    <source>
        <dbReference type="Proteomes" id="UP000268093"/>
    </source>
</evidence>
<reference evidence="3 4" key="1">
    <citation type="journal article" date="2018" name="New Phytol.">
        <title>Phylogenomics of Endogonaceae and evolution of mycorrhizas within Mucoromycota.</title>
        <authorList>
            <person name="Chang Y."/>
            <person name="Desiro A."/>
            <person name="Na H."/>
            <person name="Sandor L."/>
            <person name="Lipzen A."/>
            <person name="Clum A."/>
            <person name="Barry K."/>
            <person name="Grigoriev I.V."/>
            <person name="Martin F.M."/>
            <person name="Stajich J.E."/>
            <person name="Smith M.E."/>
            <person name="Bonito G."/>
            <person name="Spatafora J.W."/>
        </authorList>
    </citation>
    <scope>NUCLEOTIDE SEQUENCE [LARGE SCALE GENOMIC DNA]</scope>
    <source>
        <strain evidence="3 4">GMNB39</strain>
    </source>
</reference>
<feature type="region of interest" description="Disordered" evidence="1">
    <location>
        <begin position="126"/>
        <end position="172"/>
    </location>
</feature>
<keyword evidence="4" id="KW-1185">Reference proteome</keyword>
<comment type="caution">
    <text evidence="3">The sequence shown here is derived from an EMBL/GenBank/DDBJ whole genome shotgun (WGS) entry which is preliminary data.</text>
</comment>
<dbReference type="PANTHER" id="PTHR36179">
    <property type="entry name" value="LUD_DOM DOMAIN-CONTAINING PROTEIN"/>
    <property type="match status" value="1"/>
</dbReference>
<dbReference type="OrthoDB" id="2401993at2759"/>
<dbReference type="Pfam" id="PF02589">
    <property type="entry name" value="LUD_dom"/>
    <property type="match status" value="1"/>
</dbReference>
<organism evidence="3 4">
    <name type="scientific">Jimgerdemannia flammicorona</name>
    <dbReference type="NCBI Taxonomy" id="994334"/>
    <lineage>
        <taxon>Eukaryota</taxon>
        <taxon>Fungi</taxon>
        <taxon>Fungi incertae sedis</taxon>
        <taxon>Mucoromycota</taxon>
        <taxon>Mucoromycotina</taxon>
        <taxon>Endogonomycetes</taxon>
        <taxon>Endogonales</taxon>
        <taxon>Endogonaceae</taxon>
        <taxon>Jimgerdemannia</taxon>
    </lineage>
</organism>
<gene>
    <name evidence="3" type="ORF">BC936DRAFT_138429</name>
</gene>
<evidence type="ECO:0000259" key="2">
    <source>
        <dbReference type="Pfam" id="PF02589"/>
    </source>
</evidence>
<dbReference type="AlphaFoldDB" id="A0A433CH90"/>
<evidence type="ECO:0000256" key="1">
    <source>
        <dbReference type="SAM" id="MobiDB-lite"/>
    </source>
</evidence>
<sequence>MSPVTFVNPKANETYEALLATTEELQRTDKRFAQLADDKQIGKTKGALEKKLHKVTVVENREAALELIKTLIPKGASVNNSHSTSLEEIGFVEYLKTATEWNNIHAEILKETDFAKSMALRRGAGTVTLPPPITPATTQHPTYLNPSHPSPTQAPQLITSSPPPRQYLRRAT</sequence>
<feature type="domain" description="LUD" evidence="2">
    <location>
        <begin position="43"/>
        <end position="112"/>
    </location>
</feature>
<evidence type="ECO:0000313" key="3">
    <source>
        <dbReference type="EMBL" id="RUP37943.1"/>
    </source>
</evidence>
<dbReference type="EMBL" id="RBNI01013073">
    <property type="protein sequence ID" value="RUP37943.1"/>
    <property type="molecule type" value="Genomic_DNA"/>
</dbReference>
<protein>
    <recommendedName>
        <fullName evidence="2">LUD domain-containing protein</fullName>
    </recommendedName>
</protein>
<feature type="compositionally biased region" description="Polar residues" evidence="1">
    <location>
        <begin position="135"/>
        <end position="160"/>
    </location>
</feature>
<proteinExistence type="predicted"/>
<name>A0A433CH90_9FUNG</name>
<dbReference type="InterPro" id="IPR003741">
    <property type="entry name" value="LUD_dom"/>
</dbReference>
<accession>A0A433CH90</accession>